<feature type="signal peptide" evidence="1">
    <location>
        <begin position="1"/>
        <end position="24"/>
    </location>
</feature>
<protein>
    <submittedName>
        <fullName evidence="3">Putative auto-transporter adhesin, head GIN domain</fullName>
    </submittedName>
</protein>
<keyword evidence="4" id="KW-1185">Reference proteome</keyword>
<evidence type="ECO:0000313" key="4">
    <source>
        <dbReference type="Proteomes" id="UP000192678"/>
    </source>
</evidence>
<dbReference type="AlphaFoldDB" id="A0A1W2CPB8"/>
<reference evidence="3 4" key="1">
    <citation type="submission" date="2017-04" db="EMBL/GenBank/DDBJ databases">
        <authorList>
            <person name="Afonso C.L."/>
            <person name="Miller P.J."/>
            <person name="Scott M.A."/>
            <person name="Spackman E."/>
            <person name="Goraichik I."/>
            <person name="Dimitrov K.M."/>
            <person name="Suarez D.L."/>
            <person name="Swayne D.E."/>
        </authorList>
    </citation>
    <scope>NUCLEOTIDE SEQUENCE [LARGE SCALE GENOMIC DNA]</scope>
    <source>
        <strain evidence="3 4">DSM 19625</strain>
    </source>
</reference>
<evidence type="ECO:0000313" key="3">
    <source>
        <dbReference type="EMBL" id="SMC87049.1"/>
    </source>
</evidence>
<feature type="chain" id="PRO_5013229882" evidence="1">
    <location>
        <begin position="25"/>
        <end position="243"/>
    </location>
</feature>
<sequence>MKSLFTLLFTTLLFLQLDGASAHASQPKNIPQYTLEERNVKNFNGIAAGGPIVVIVKFGNQESLRFEGDEEAISTLVSEVKGSILMIRPKTSWTSWAKKYENKKIVAYVTAKQISSLTMSGNGSISVSGTITASEFATTLSGSGTIKANVETDKITGVVSGSGAVNISGKADKASVTLSGPGSFGGKTLSVNELSARISGKGQINVNTDGKIKALISGSGHVYYSGNPEIEKTILGAGDVIEK</sequence>
<dbReference type="RefSeq" id="WP_084289184.1">
    <property type="nucleotide sequence ID" value="NZ_FWYB01000004.1"/>
</dbReference>
<keyword evidence="1" id="KW-0732">Signal</keyword>
<dbReference type="STRING" id="475255.SAMN04488101_10466"/>
<dbReference type="EMBL" id="FWYB01000004">
    <property type="protein sequence ID" value="SMC87049.1"/>
    <property type="molecule type" value="Genomic_DNA"/>
</dbReference>
<dbReference type="Proteomes" id="UP000192678">
    <property type="component" value="Unassembled WGS sequence"/>
</dbReference>
<evidence type="ECO:0000256" key="1">
    <source>
        <dbReference type="SAM" id="SignalP"/>
    </source>
</evidence>
<accession>A0A1W2CPB8</accession>
<dbReference type="OrthoDB" id="794214at2"/>
<evidence type="ECO:0000259" key="2">
    <source>
        <dbReference type="Pfam" id="PF10988"/>
    </source>
</evidence>
<feature type="domain" description="Putative auto-transporter adhesin head GIN" evidence="2">
    <location>
        <begin position="42"/>
        <end position="228"/>
    </location>
</feature>
<dbReference type="Pfam" id="PF10988">
    <property type="entry name" value="DUF2807"/>
    <property type="match status" value="1"/>
</dbReference>
<gene>
    <name evidence="3" type="ORF">SAMN04488101_10466</name>
</gene>
<organism evidence="3 4">
    <name type="scientific">Pedobacter nyackensis</name>
    <dbReference type="NCBI Taxonomy" id="475255"/>
    <lineage>
        <taxon>Bacteria</taxon>
        <taxon>Pseudomonadati</taxon>
        <taxon>Bacteroidota</taxon>
        <taxon>Sphingobacteriia</taxon>
        <taxon>Sphingobacteriales</taxon>
        <taxon>Sphingobacteriaceae</taxon>
        <taxon>Pedobacter</taxon>
    </lineage>
</organism>
<dbReference type="PANTHER" id="PTHR39200">
    <property type="entry name" value="HYPOTHETICAL EXPORTED PROTEIN"/>
    <property type="match status" value="1"/>
</dbReference>
<proteinExistence type="predicted"/>
<dbReference type="InterPro" id="IPR021255">
    <property type="entry name" value="DUF2807"/>
</dbReference>
<dbReference type="PANTHER" id="PTHR39200:SF1">
    <property type="entry name" value="AUTO-TRANSPORTER ADHESIN HEAD GIN DOMAIN-CONTAINING PROTEIN-RELATED"/>
    <property type="match status" value="1"/>
</dbReference>
<dbReference type="Gene3D" id="2.160.20.120">
    <property type="match status" value="1"/>
</dbReference>
<name>A0A1W2CPB8_9SPHI</name>